<evidence type="ECO:0000313" key="1">
    <source>
        <dbReference type="EMBL" id="PNI56149.1"/>
    </source>
</evidence>
<reference evidence="1 2" key="1">
    <citation type="submission" date="2017-12" db="EMBL/GenBank/DDBJ databases">
        <title>High-resolution comparative analysis of great ape genomes.</title>
        <authorList>
            <person name="Pollen A."/>
            <person name="Hastie A."/>
            <person name="Hormozdiari F."/>
            <person name="Dougherty M."/>
            <person name="Liu R."/>
            <person name="Chaisson M."/>
            <person name="Hoppe E."/>
            <person name="Hill C."/>
            <person name="Pang A."/>
            <person name="Hillier L."/>
            <person name="Baker C."/>
            <person name="Armstrong J."/>
            <person name="Shendure J."/>
            <person name="Paten B."/>
            <person name="Wilson R."/>
            <person name="Chao H."/>
            <person name="Schneider V."/>
            <person name="Ventura M."/>
            <person name="Kronenberg Z."/>
            <person name="Murali S."/>
            <person name="Gordon D."/>
            <person name="Cantsilieris S."/>
            <person name="Munson K."/>
            <person name="Nelson B."/>
            <person name="Raja A."/>
            <person name="Underwood J."/>
            <person name="Diekhans M."/>
            <person name="Fiddes I."/>
            <person name="Haussler D."/>
            <person name="Eichler E."/>
        </authorList>
    </citation>
    <scope>NUCLEOTIDE SEQUENCE [LARGE SCALE GENOMIC DNA]</scope>
    <source>
        <strain evidence="1">Yerkes chimp pedigree #C0471</strain>
    </source>
</reference>
<dbReference type="EMBL" id="NBAG03000264">
    <property type="protein sequence ID" value="PNI56149.1"/>
    <property type="molecule type" value="Genomic_DNA"/>
</dbReference>
<sequence length="69" mass="7915">MILEDTGFLHFDVRLVSNSRPQVIHPPRPPKVLALQASQEGWKRDVEGKELPLKNMTRKLNMSLLLTSH</sequence>
<protein>
    <submittedName>
        <fullName evidence="1">Uncharacterized protein</fullName>
    </submittedName>
</protein>
<dbReference type="Proteomes" id="UP000236370">
    <property type="component" value="Unassembled WGS sequence"/>
</dbReference>
<organism evidence="1 2">
    <name type="scientific">Pan troglodytes</name>
    <name type="common">Chimpanzee</name>
    <dbReference type="NCBI Taxonomy" id="9598"/>
    <lineage>
        <taxon>Eukaryota</taxon>
        <taxon>Metazoa</taxon>
        <taxon>Chordata</taxon>
        <taxon>Craniata</taxon>
        <taxon>Vertebrata</taxon>
        <taxon>Euteleostomi</taxon>
        <taxon>Mammalia</taxon>
        <taxon>Eutheria</taxon>
        <taxon>Euarchontoglires</taxon>
        <taxon>Primates</taxon>
        <taxon>Haplorrhini</taxon>
        <taxon>Catarrhini</taxon>
        <taxon>Hominidae</taxon>
        <taxon>Pan</taxon>
    </lineage>
</organism>
<name>A0A2J8M9H3_PANTR</name>
<comment type="caution">
    <text evidence="1">The sequence shown here is derived from an EMBL/GenBank/DDBJ whole genome shotgun (WGS) entry which is preliminary data.</text>
</comment>
<evidence type="ECO:0000313" key="2">
    <source>
        <dbReference type="Proteomes" id="UP000236370"/>
    </source>
</evidence>
<gene>
    <name evidence="1" type="ORF">CK820_G0022591</name>
</gene>
<accession>A0A2J8M9H3</accession>
<proteinExistence type="predicted"/>
<dbReference type="AlphaFoldDB" id="A0A2J8M9H3"/>